<keyword evidence="3" id="KW-0442">Lipid degradation</keyword>
<dbReference type="Gene3D" id="1.10.1040.50">
    <property type="match status" value="1"/>
</dbReference>
<dbReference type="InterPro" id="IPR006108">
    <property type="entry name" value="3HC_DH_C"/>
</dbReference>
<dbReference type="InterPro" id="IPR036291">
    <property type="entry name" value="NAD(P)-bd_dom_sf"/>
</dbReference>
<dbReference type="PANTHER" id="PTHR48075:SF7">
    <property type="entry name" value="3-HYDROXYACYL-COA DEHYDROGENASE-RELATED"/>
    <property type="match status" value="1"/>
</dbReference>
<dbReference type="SUPFAM" id="SSF48179">
    <property type="entry name" value="6-phosphogluconate dehydrogenase C-terminal domain-like"/>
    <property type="match status" value="2"/>
</dbReference>
<sequence length="798" mass="85850">MTLSSTHSIRRVAVLGAGVMGAQIAAHLSNAGIETVLFDLPATDGNPNAIALKALDNLKKLKPAPLMSASRVDGIAPANYGTDLALLSGCDLVIEAIAERLDWKADLYAKIAPHLASHAILASNTSGLSIEKLAGSVPAELQSRFCGIHFFNPPRYMYLVELIATKACQADTLDALETFLTLRLGKGVVRAKDTPNFIANRIGVFSMLTTIKHAETFGIRFDVVDDLTGPKLGRPKSATFRTADVVGLDTFAHVVKTMTDALGDDPWHGLFQTPEWLNRLIAAGALGQKTRQGIFKKVGKDVLMLDPATGEYIAGGQKASDEVKALLKNPDAAAKIAALRASEHPEAQFIWACLRDVWHYIAVQLEHIADNARDVDFAIRWGFGWEQGPFEMWQAAGWQAIAAAINEDIAAGKTLSSTPLPAWVMVRDGVHTPQGSFSAATAAMVGRSNLPVYERQFYPPTVLGEAEPDFGETLFENDSVRMWLPPASVGASANDIPVLSFKTKAHCVGANVLAGVQESIKIAEQYHPGLVIWHSTAPFSVGADLMSMGPAFMTGDFAAIENMVAEFQNTSQAIKYAKVPVVGAAQGYAFGGGCEFLMHCARVVAHVETYIGLVEVGVGLLPAGGGCKEFALRASRLARNGNILEVLKDYYLAMATAKVGTSAEEGQQIGYLKESDVIVMNANELLYVAQAQVRAMAAAGYRAPVRPKAFAVAGRSGAATIRAQLVNMLEGGFISKYDFHIGVQIAEIVCGGDVDAGTLVDEDWILKLERERFMGLLKKGKTQERIMHMIEFNKPLRN</sequence>
<name>A0ABX8Z960_9NEIS</name>
<evidence type="ECO:0000256" key="7">
    <source>
        <dbReference type="ARBA" id="ARBA00049556"/>
    </source>
</evidence>
<gene>
    <name evidence="10" type="ORF">K4H28_05485</name>
</gene>
<reference evidence="10 11" key="1">
    <citation type="submission" date="2021-08" db="EMBL/GenBank/DDBJ databases">
        <title>complete genome sequencing of Deefgea sp. D25.</title>
        <authorList>
            <person name="Bae J.-W."/>
            <person name="Gim D.-H."/>
        </authorList>
    </citation>
    <scope>NUCLEOTIDE SEQUENCE [LARGE SCALE GENOMIC DNA]</scope>
    <source>
        <strain evidence="10 11">D25</strain>
    </source>
</reference>
<evidence type="ECO:0000313" key="10">
    <source>
        <dbReference type="EMBL" id="QZA78857.1"/>
    </source>
</evidence>
<comment type="pathway">
    <text evidence="1">Lipid metabolism; fatty acid beta-oxidation.</text>
</comment>
<feature type="domain" description="3-hydroxyacyl-CoA dehydrogenase C-terminal" evidence="8">
    <location>
        <begin position="197"/>
        <end position="296"/>
    </location>
</feature>
<evidence type="ECO:0000256" key="1">
    <source>
        <dbReference type="ARBA" id="ARBA00005005"/>
    </source>
</evidence>
<evidence type="ECO:0000256" key="6">
    <source>
        <dbReference type="ARBA" id="ARBA00023098"/>
    </source>
</evidence>
<keyword evidence="5" id="KW-0520">NAD</keyword>
<dbReference type="RefSeq" id="WP_221007377.1">
    <property type="nucleotide sequence ID" value="NZ_CP081150.1"/>
</dbReference>
<evidence type="ECO:0000259" key="8">
    <source>
        <dbReference type="Pfam" id="PF00725"/>
    </source>
</evidence>
<evidence type="ECO:0000256" key="3">
    <source>
        <dbReference type="ARBA" id="ARBA00022963"/>
    </source>
</evidence>
<dbReference type="Pfam" id="PF00378">
    <property type="entry name" value="ECH_1"/>
    <property type="match status" value="1"/>
</dbReference>
<dbReference type="Proteomes" id="UP000825679">
    <property type="component" value="Chromosome"/>
</dbReference>
<dbReference type="InterPro" id="IPR029045">
    <property type="entry name" value="ClpP/crotonase-like_dom_sf"/>
</dbReference>
<proteinExistence type="predicted"/>
<dbReference type="InterPro" id="IPR001753">
    <property type="entry name" value="Enoyl-CoA_hydra/iso"/>
</dbReference>
<dbReference type="CDD" id="cd06558">
    <property type="entry name" value="crotonase-like"/>
    <property type="match status" value="1"/>
</dbReference>
<keyword evidence="6" id="KW-0443">Lipid metabolism</keyword>
<dbReference type="SUPFAM" id="SSF51735">
    <property type="entry name" value="NAD(P)-binding Rossmann-fold domains"/>
    <property type="match status" value="1"/>
</dbReference>
<dbReference type="InterPro" id="IPR006176">
    <property type="entry name" value="3-OHacyl-CoA_DH_NAD-bd"/>
</dbReference>
<dbReference type="Gene3D" id="3.40.50.720">
    <property type="entry name" value="NAD(P)-binding Rossmann-like Domain"/>
    <property type="match status" value="1"/>
</dbReference>
<evidence type="ECO:0000256" key="5">
    <source>
        <dbReference type="ARBA" id="ARBA00023027"/>
    </source>
</evidence>
<keyword evidence="11" id="KW-1185">Reference proteome</keyword>
<keyword evidence="4" id="KW-0560">Oxidoreductase</keyword>
<evidence type="ECO:0000256" key="2">
    <source>
        <dbReference type="ARBA" id="ARBA00022832"/>
    </source>
</evidence>
<feature type="domain" description="3-hydroxyacyl-CoA dehydrogenase NAD binding" evidence="9">
    <location>
        <begin position="12"/>
        <end position="194"/>
    </location>
</feature>
<dbReference type="Pfam" id="PF00725">
    <property type="entry name" value="3HCDH"/>
    <property type="match status" value="1"/>
</dbReference>
<dbReference type="EMBL" id="CP081150">
    <property type="protein sequence ID" value="QZA78857.1"/>
    <property type="molecule type" value="Genomic_DNA"/>
</dbReference>
<keyword evidence="2" id="KW-0276">Fatty acid metabolism</keyword>
<evidence type="ECO:0000313" key="11">
    <source>
        <dbReference type="Proteomes" id="UP000825679"/>
    </source>
</evidence>
<evidence type="ECO:0000259" key="9">
    <source>
        <dbReference type="Pfam" id="PF02737"/>
    </source>
</evidence>
<dbReference type="InterPro" id="IPR008927">
    <property type="entry name" value="6-PGluconate_DH-like_C_sf"/>
</dbReference>
<protein>
    <submittedName>
        <fullName evidence="10">3-hydroxyacyl-CoA dehydrogenase/enoyl-CoA hydratase family protein</fullName>
    </submittedName>
</protein>
<dbReference type="Gene3D" id="3.90.226.10">
    <property type="entry name" value="2-enoyl-CoA Hydratase, Chain A, domain 1"/>
    <property type="match status" value="1"/>
</dbReference>
<accession>A0ABX8Z960</accession>
<evidence type="ECO:0000256" key="4">
    <source>
        <dbReference type="ARBA" id="ARBA00023002"/>
    </source>
</evidence>
<comment type="catalytic activity">
    <reaction evidence="7">
        <text>a (3S)-3-hydroxyacyl-CoA + NAD(+) = a 3-oxoacyl-CoA + NADH + H(+)</text>
        <dbReference type="Rhea" id="RHEA:22432"/>
        <dbReference type="ChEBI" id="CHEBI:15378"/>
        <dbReference type="ChEBI" id="CHEBI:57318"/>
        <dbReference type="ChEBI" id="CHEBI:57540"/>
        <dbReference type="ChEBI" id="CHEBI:57945"/>
        <dbReference type="ChEBI" id="CHEBI:90726"/>
        <dbReference type="EC" id="1.1.1.35"/>
    </reaction>
</comment>
<dbReference type="SUPFAM" id="SSF52096">
    <property type="entry name" value="ClpP/crotonase"/>
    <property type="match status" value="1"/>
</dbReference>
<dbReference type="Pfam" id="PF02737">
    <property type="entry name" value="3HCDH_N"/>
    <property type="match status" value="1"/>
</dbReference>
<organism evidence="10 11">
    <name type="scientific">Deefgea tanakiae</name>
    <dbReference type="NCBI Taxonomy" id="2865840"/>
    <lineage>
        <taxon>Bacteria</taxon>
        <taxon>Pseudomonadati</taxon>
        <taxon>Pseudomonadota</taxon>
        <taxon>Betaproteobacteria</taxon>
        <taxon>Neisseriales</taxon>
        <taxon>Chitinibacteraceae</taxon>
        <taxon>Deefgea</taxon>
    </lineage>
</organism>
<dbReference type="PANTHER" id="PTHR48075">
    <property type="entry name" value="3-HYDROXYACYL-COA DEHYDROGENASE FAMILY PROTEIN"/>
    <property type="match status" value="1"/>
</dbReference>